<dbReference type="GO" id="GO:0005743">
    <property type="term" value="C:mitochondrial inner membrane"/>
    <property type="evidence" value="ECO:0007669"/>
    <property type="project" value="TreeGrafter"/>
</dbReference>
<evidence type="ECO:0000313" key="2">
    <source>
        <dbReference type="Proteomes" id="UP001162031"/>
    </source>
</evidence>
<dbReference type="Pfam" id="PF04430">
    <property type="entry name" value="DUF498"/>
    <property type="match status" value="1"/>
</dbReference>
<dbReference type="EMBL" id="CANTFL010001485">
    <property type="protein sequence ID" value="CAI5743162.1"/>
    <property type="molecule type" value="Genomic_DNA"/>
</dbReference>
<comment type="caution">
    <text evidence="1">The sequence shown here is derived from an EMBL/GenBank/DDBJ whole genome shotgun (WGS) entry which is preliminary data.</text>
</comment>
<sequence>MSRRLVLQLRPHVRVAARPATHVTRRWINYGHDMHKDMLSGTAKVSVTEYDDGGFVVNDVNMRGGVALFSEISMLWKPKRVEDITREHLTVFTVFNPPIEILVLGCGERINRALSPELQEMLKVNGIVVEYMDTVNACATFNVLNAEDRRVAAALLPCNPDAASEASGSNI</sequence>
<dbReference type="SUPFAM" id="SSF64076">
    <property type="entry name" value="MTH938-like"/>
    <property type="match status" value="1"/>
</dbReference>
<evidence type="ECO:0000313" key="1">
    <source>
        <dbReference type="EMBL" id="CAI5743162.1"/>
    </source>
</evidence>
<evidence type="ECO:0008006" key="3">
    <source>
        <dbReference type="Google" id="ProtNLM"/>
    </source>
</evidence>
<accession>A0AAV0V254</accession>
<dbReference type="Gene3D" id="3.40.1230.10">
    <property type="entry name" value="MTH938-like"/>
    <property type="match status" value="1"/>
</dbReference>
<dbReference type="GO" id="GO:0032981">
    <property type="term" value="P:mitochondrial respiratory chain complex I assembly"/>
    <property type="evidence" value="ECO:0007669"/>
    <property type="project" value="TreeGrafter"/>
</dbReference>
<organism evidence="1 2">
    <name type="scientific">Hyaloperonospora brassicae</name>
    <name type="common">Brassica downy mildew</name>
    <name type="synonym">Peronospora brassicae</name>
    <dbReference type="NCBI Taxonomy" id="162125"/>
    <lineage>
        <taxon>Eukaryota</taxon>
        <taxon>Sar</taxon>
        <taxon>Stramenopiles</taxon>
        <taxon>Oomycota</taxon>
        <taxon>Peronosporomycetes</taxon>
        <taxon>Peronosporales</taxon>
        <taxon>Peronosporaceae</taxon>
        <taxon>Hyaloperonospora</taxon>
    </lineage>
</organism>
<dbReference type="AlphaFoldDB" id="A0AAV0V254"/>
<protein>
    <recommendedName>
        <fullName evidence="3">NADH dehydrogenase [ubiquinone] 1 alpha subcomplex assembly factor 3</fullName>
    </recommendedName>
</protein>
<reference evidence="1" key="1">
    <citation type="submission" date="2022-12" db="EMBL/GenBank/DDBJ databases">
        <authorList>
            <person name="Webb A."/>
        </authorList>
    </citation>
    <scope>NUCLEOTIDE SEQUENCE</scope>
    <source>
        <strain evidence="1">Hp1</strain>
    </source>
</reference>
<dbReference type="PANTHER" id="PTHR21192:SF2">
    <property type="entry name" value="NADH DEHYDROGENASE [UBIQUINONE] 1 ALPHA SUBCOMPLEX ASSEMBLY FACTOR 3"/>
    <property type="match status" value="1"/>
</dbReference>
<keyword evidence="2" id="KW-1185">Reference proteome</keyword>
<proteinExistence type="predicted"/>
<dbReference type="Proteomes" id="UP001162031">
    <property type="component" value="Unassembled WGS sequence"/>
</dbReference>
<gene>
    <name evidence="1" type="ORF">HBR001_LOCUS9336</name>
</gene>
<dbReference type="InterPro" id="IPR036748">
    <property type="entry name" value="MTH938-like_sf"/>
</dbReference>
<name>A0AAV0V254_HYABA</name>
<dbReference type="PANTHER" id="PTHR21192">
    <property type="entry name" value="NUCLEAR PROTEIN E3-3"/>
    <property type="match status" value="1"/>
</dbReference>
<dbReference type="InterPro" id="IPR007523">
    <property type="entry name" value="NDUFAF3/AAMDC"/>
</dbReference>